<evidence type="ECO:0000256" key="1">
    <source>
        <dbReference type="SAM" id="Phobius"/>
    </source>
</evidence>
<gene>
    <name evidence="2" type="ORF">NCTC4822_02066</name>
</gene>
<keyword evidence="1" id="KW-0472">Membrane</keyword>
<name>A0A380C2I6_SPOPA</name>
<dbReference type="AlphaFoldDB" id="A0A380C2I6"/>
<dbReference type="SUPFAM" id="SSF51735">
    <property type="entry name" value="NAD(P)-binding Rossmann-fold domains"/>
    <property type="match status" value="1"/>
</dbReference>
<organism evidence="2 3">
    <name type="scientific">Sporosarcina pasteurii</name>
    <name type="common">Bacillus pasteurii</name>
    <dbReference type="NCBI Taxonomy" id="1474"/>
    <lineage>
        <taxon>Bacteria</taxon>
        <taxon>Bacillati</taxon>
        <taxon>Bacillota</taxon>
        <taxon>Bacilli</taxon>
        <taxon>Bacillales</taxon>
        <taxon>Caryophanaceae</taxon>
        <taxon>Sporosarcina</taxon>
    </lineage>
</organism>
<dbReference type="Proteomes" id="UP000254519">
    <property type="component" value="Unassembled WGS sequence"/>
</dbReference>
<sequence>MTQKHALVIGGTGMLSAVSLWLTEIGYRVSVIGRSKQRHHHLVKKAADPTLINSLSLDYNNHSQLEDKVRTAIQQNGPISLVISWIPSMQSLDIVNKLVSEYIDDWRL</sequence>
<keyword evidence="3" id="KW-1185">Reference proteome</keyword>
<reference evidence="2 3" key="1">
    <citation type="submission" date="2018-06" db="EMBL/GenBank/DDBJ databases">
        <authorList>
            <consortium name="Pathogen Informatics"/>
            <person name="Doyle S."/>
        </authorList>
    </citation>
    <scope>NUCLEOTIDE SEQUENCE [LARGE SCALE GENOMIC DNA]</scope>
    <source>
        <strain evidence="3">ATCC 11859 / DSM 33 / NCIB 8841 / NCTC 4822</strain>
    </source>
</reference>
<evidence type="ECO:0000313" key="3">
    <source>
        <dbReference type="Proteomes" id="UP000254519"/>
    </source>
</evidence>
<keyword evidence="1" id="KW-0812">Transmembrane</keyword>
<evidence type="ECO:0000313" key="2">
    <source>
        <dbReference type="EMBL" id="SUJ11080.1"/>
    </source>
</evidence>
<feature type="transmembrane region" description="Helical" evidence="1">
    <location>
        <begin position="6"/>
        <end position="27"/>
    </location>
</feature>
<dbReference type="RefSeq" id="WP_134268480.1">
    <property type="nucleotide sequence ID" value="NZ_CP038012.1"/>
</dbReference>
<dbReference type="Gene3D" id="3.40.50.720">
    <property type="entry name" value="NAD(P)-binding Rossmann-like Domain"/>
    <property type="match status" value="1"/>
</dbReference>
<protein>
    <submittedName>
        <fullName evidence="2">Short chain dehydrogenase</fullName>
    </submittedName>
</protein>
<dbReference type="EMBL" id="UGYZ01000002">
    <property type="protein sequence ID" value="SUJ11080.1"/>
    <property type="molecule type" value="Genomic_DNA"/>
</dbReference>
<dbReference type="OrthoDB" id="7922774at2"/>
<proteinExistence type="predicted"/>
<dbReference type="InterPro" id="IPR036291">
    <property type="entry name" value="NAD(P)-bd_dom_sf"/>
</dbReference>
<accession>A0A380C2I6</accession>
<keyword evidence="1" id="KW-1133">Transmembrane helix</keyword>